<proteinExistence type="predicted"/>
<dbReference type="EMBL" id="JACBXV010000068">
    <property type="protein sequence ID" value="NYS69140.1"/>
    <property type="molecule type" value="Genomic_DNA"/>
</dbReference>
<sequence>MKSRNDGTPAAESQDSGDSTGSSASGPCRGDPQEPGAGTQQEGRGLWTRPRIVVAIVSITAIICFAAGLRAYLPRESWIEVGAGPSPASNPLKGMMPFAPADPAEAPQLAESAPPHTMEWVYIPLNEVVTGPGAYDWRAVEDRLEAISSRGHQTVLRFYVDYPGRPSALPDYLVEEGRVRTRSYTVNGNDGASVSPDYNDPDMMEMLTSFISAFGQEYDGDPRLGFITQGLVGFWGEGHTWPMNGTRSPANPSGEDWMATEANQEALVAAWDEAFDTTPTLTRYPTPASAEHAVGYHDDSFGYATLDNADWHFMSLMKRAGATAVWQTQPIGGEVYPEIQDCVLLTPSDCPQAARDMSSGRNYDVPGSIRATHASWLINNWAFTAPLDSAQRDRVLEASSATGYELAVTRWRMDGERVEVELTNHGVAPFYYDWDLEVIALDDAGQEVGRSTLDGDLRAVLPGTEVAFSGEVSGPGATTVLLRAVNPMEGGAPLRFASAGQDTTWEGYLTLGTAGPQED</sequence>
<comment type="caution">
    <text evidence="3">The sequence shown here is derived from an EMBL/GenBank/DDBJ whole genome shotgun (WGS) entry which is preliminary data.</text>
</comment>
<evidence type="ECO:0000313" key="4">
    <source>
        <dbReference type="Proteomes" id="UP000572528"/>
    </source>
</evidence>
<organism evidence="3 4">
    <name type="scientific">Actinomyces bowdenii</name>
    <dbReference type="NCBI Taxonomy" id="131109"/>
    <lineage>
        <taxon>Bacteria</taxon>
        <taxon>Bacillati</taxon>
        <taxon>Actinomycetota</taxon>
        <taxon>Actinomycetes</taxon>
        <taxon>Actinomycetales</taxon>
        <taxon>Actinomycetaceae</taxon>
        <taxon>Actinomyces</taxon>
    </lineage>
</organism>
<protein>
    <submittedName>
        <fullName evidence="3">DUF4832 domain-containing protein</fullName>
    </submittedName>
</protein>
<name>A0A853EKT9_9ACTO</name>
<feature type="transmembrane region" description="Helical" evidence="2">
    <location>
        <begin position="52"/>
        <end position="73"/>
    </location>
</feature>
<dbReference type="AlphaFoldDB" id="A0A853EKT9"/>
<feature type="region of interest" description="Disordered" evidence="1">
    <location>
        <begin position="1"/>
        <end position="44"/>
    </location>
</feature>
<keyword evidence="2" id="KW-0472">Membrane</keyword>
<gene>
    <name evidence="3" type="ORF">HZZ05_06340</name>
</gene>
<dbReference type="RefSeq" id="WP_179900436.1">
    <property type="nucleotide sequence ID" value="NZ_JACBXV010000068.1"/>
</dbReference>
<accession>A0A853EKT9</accession>
<dbReference type="Proteomes" id="UP000572528">
    <property type="component" value="Unassembled WGS sequence"/>
</dbReference>
<reference evidence="3 4" key="1">
    <citation type="submission" date="2020-07" db="EMBL/GenBank/DDBJ databases">
        <title>MOT database genomes.</title>
        <authorList>
            <person name="Joseph S."/>
            <person name="Aduse-Opoku J."/>
            <person name="Hashim A."/>
            <person name="Wade W."/>
            <person name="Curtis M."/>
        </authorList>
    </citation>
    <scope>NUCLEOTIDE SEQUENCE [LARGE SCALE GENOMIC DNA]</scope>
    <source>
        <strain evidence="3 4">WMus004</strain>
    </source>
</reference>
<evidence type="ECO:0000313" key="3">
    <source>
        <dbReference type="EMBL" id="NYS69140.1"/>
    </source>
</evidence>
<evidence type="ECO:0000256" key="1">
    <source>
        <dbReference type="SAM" id="MobiDB-lite"/>
    </source>
</evidence>
<evidence type="ECO:0000256" key="2">
    <source>
        <dbReference type="SAM" id="Phobius"/>
    </source>
</evidence>
<feature type="compositionally biased region" description="Low complexity" evidence="1">
    <location>
        <begin position="13"/>
        <end position="26"/>
    </location>
</feature>
<keyword evidence="2" id="KW-1133">Transmembrane helix</keyword>
<dbReference type="Gene3D" id="3.20.20.80">
    <property type="entry name" value="Glycosidases"/>
    <property type="match status" value="1"/>
</dbReference>
<keyword evidence="2" id="KW-0812">Transmembrane</keyword>